<protein>
    <recommendedName>
        <fullName evidence="7">PQQ-like domain-containing protein</fullName>
    </recommendedName>
</protein>
<evidence type="ECO:0000256" key="1">
    <source>
        <dbReference type="ARBA" id="ARBA00022448"/>
    </source>
</evidence>
<keyword evidence="1" id="KW-0813">Transport</keyword>
<gene>
    <name evidence="5" type="ORF">HMPREF9336_01075</name>
</gene>
<dbReference type="Gene3D" id="1.10.490.10">
    <property type="entry name" value="Globins"/>
    <property type="match status" value="1"/>
</dbReference>
<evidence type="ECO:0008006" key="7">
    <source>
        <dbReference type="Google" id="ProtNLM"/>
    </source>
</evidence>
<comment type="caution">
    <text evidence="5">The sequence shown here is derived from an EMBL/GenBank/DDBJ whole genome shotgun (WGS) entry which is preliminary data.</text>
</comment>
<evidence type="ECO:0000256" key="2">
    <source>
        <dbReference type="ARBA" id="ARBA00022617"/>
    </source>
</evidence>
<dbReference type="Pfam" id="PF01152">
    <property type="entry name" value="Bac_globin"/>
    <property type="match status" value="1"/>
</dbReference>
<dbReference type="InterPro" id="IPR001486">
    <property type="entry name" value="Hemoglobin_trunc"/>
</dbReference>
<dbReference type="AlphaFoldDB" id="E5XNE9"/>
<evidence type="ECO:0000313" key="6">
    <source>
        <dbReference type="Proteomes" id="UP000004816"/>
    </source>
</evidence>
<evidence type="ECO:0000256" key="4">
    <source>
        <dbReference type="ARBA" id="ARBA00023004"/>
    </source>
</evidence>
<keyword evidence="4" id="KW-0408">Iron</keyword>
<dbReference type="SUPFAM" id="SSF50998">
    <property type="entry name" value="Quinoprotein alcohol dehydrogenase-like"/>
    <property type="match status" value="1"/>
</dbReference>
<dbReference type="GO" id="GO:0046872">
    <property type="term" value="F:metal ion binding"/>
    <property type="evidence" value="ECO:0007669"/>
    <property type="project" value="UniProtKB-KW"/>
</dbReference>
<proteinExistence type="predicted"/>
<dbReference type="RefSeq" id="WP_021030816.1">
    <property type="nucleotide sequence ID" value="NZ_KI391954.1"/>
</dbReference>
<evidence type="ECO:0000313" key="5">
    <source>
        <dbReference type="EMBL" id="EFV14158.2"/>
    </source>
</evidence>
<dbReference type="InterPro" id="IPR012292">
    <property type="entry name" value="Globin/Proto"/>
</dbReference>
<dbReference type="EMBL" id="ACZI02000003">
    <property type="protein sequence ID" value="EFV14158.2"/>
    <property type="molecule type" value="Genomic_DNA"/>
</dbReference>
<dbReference type="InterPro" id="IPR015943">
    <property type="entry name" value="WD40/YVTN_repeat-like_dom_sf"/>
</dbReference>
<accession>E5XNE9</accession>
<dbReference type="GO" id="GO:0019825">
    <property type="term" value="F:oxygen binding"/>
    <property type="evidence" value="ECO:0007669"/>
    <property type="project" value="InterPro"/>
</dbReference>
<dbReference type="Proteomes" id="UP000004816">
    <property type="component" value="Unassembled WGS sequence"/>
</dbReference>
<keyword evidence="6" id="KW-1185">Reference proteome</keyword>
<keyword evidence="3" id="KW-0479">Metal-binding</keyword>
<dbReference type="Gene3D" id="2.130.10.10">
    <property type="entry name" value="YVTN repeat-like/Quinoprotein amine dehydrogenase"/>
    <property type="match status" value="1"/>
</dbReference>
<name>E5XNE9_SEGRC</name>
<dbReference type="HOGENOM" id="CLU_572227_0_0_11"/>
<organism evidence="5 6">
    <name type="scientific">Segniliparus rugosus (strain ATCC BAA-974 / DSM 45345 / CCUG 50838 / CIP 108380 / JCM 13579 / CDC 945)</name>
    <dbReference type="NCBI Taxonomy" id="679197"/>
    <lineage>
        <taxon>Bacteria</taxon>
        <taxon>Bacillati</taxon>
        <taxon>Actinomycetota</taxon>
        <taxon>Actinomycetes</taxon>
        <taxon>Mycobacteriales</taxon>
        <taxon>Segniliparaceae</taxon>
        <taxon>Segniliparus</taxon>
    </lineage>
</organism>
<dbReference type="InterPro" id="IPR011047">
    <property type="entry name" value="Quinoprotein_ADH-like_sf"/>
</dbReference>
<evidence type="ECO:0000256" key="3">
    <source>
        <dbReference type="ARBA" id="ARBA00022723"/>
    </source>
</evidence>
<dbReference type="OrthoDB" id="4503168at2"/>
<sequence length="477" mass="50464">MITVYEQIGGAESLEKVVERFYEKALADEIVSSSDEQPANRLAPMSGKFAGLLFSLVAAASSVCAGSAGADPDEEQAIRWSEESSLLDGSYAVEPRQVWSADIGGEGLSLRSSGFGRDGDIGYFQLFPDDGTSRAGMLVAVDLGSGATVFRREVPAGAWCLADQEDHAVNCGGFGFQESAQWLVIDSRSGEALIDQSLPGGVLASGAEHGVAYVLTRAAAGDARGDVELFWRPVRGAGPSGKTVLRLKKKPPPRRTPQQRGQQIMQGVAVEIGAPWDGVIHALVSSGEFEPTQIDFTPATGEARVKNFDTSSPTISDQLDPIAAVQIGEEQLSVRIHGDTVYDRGTGEALWSNPALLNTARAGAGGRAVRISAVRAVVHGYLVVERSEPPAFQVFDLRTGDLRWEAPGSSLGFIYLTDGRYAVDVDREMSGSIVATDLATGEQAWRIATPGDAWAVTMLDGDVLAVGGTTVTRYTAA</sequence>
<dbReference type="GO" id="GO:0020037">
    <property type="term" value="F:heme binding"/>
    <property type="evidence" value="ECO:0007669"/>
    <property type="project" value="InterPro"/>
</dbReference>
<keyword evidence="2" id="KW-0349">Heme</keyword>
<reference evidence="5 6" key="1">
    <citation type="journal article" date="2011" name="Stand. Genomic Sci.">
        <title>High quality draft genome sequence of Segniliparus rugosus CDC 945(T)= (ATCC BAA-974(T)).</title>
        <authorList>
            <person name="Earl A.M."/>
            <person name="Desjardins C.A."/>
            <person name="Fitzgerald M.G."/>
            <person name="Arachchi H.M."/>
            <person name="Zeng Q."/>
            <person name="Mehta T."/>
            <person name="Griggs A."/>
            <person name="Birren B.W."/>
            <person name="Toney N.C."/>
            <person name="Carr J."/>
            <person name="Posey J."/>
            <person name="Butler W.R."/>
        </authorList>
    </citation>
    <scope>NUCLEOTIDE SEQUENCE [LARGE SCALE GENOMIC DNA]</scope>
    <source>
        <strain evidence="6">ATCC BAA-974 / DSM 45345 / CCUG 50838 / CIP 108380 / JCM 13579 / CDC 945</strain>
    </source>
</reference>